<evidence type="ECO:0000313" key="2">
    <source>
        <dbReference type="EMBL" id="CAB1417049.1"/>
    </source>
</evidence>
<reference evidence="2" key="1">
    <citation type="submission" date="2020-03" db="EMBL/GenBank/DDBJ databases">
        <authorList>
            <person name="Weist P."/>
        </authorList>
    </citation>
    <scope>NUCLEOTIDE SEQUENCE</scope>
</reference>
<protein>
    <submittedName>
        <fullName evidence="2">Uncharacterized protein</fullName>
    </submittedName>
</protein>
<dbReference type="AlphaFoldDB" id="A0A9N7YAB0"/>
<feature type="compositionally biased region" description="Low complexity" evidence="1">
    <location>
        <begin position="57"/>
        <end position="72"/>
    </location>
</feature>
<gene>
    <name evidence="2" type="ORF">PLEPLA_LOCUS4850</name>
</gene>
<dbReference type="Proteomes" id="UP001153269">
    <property type="component" value="Unassembled WGS sequence"/>
</dbReference>
<dbReference type="EMBL" id="CADEAL010000240">
    <property type="protein sequence ID" value="CAB1417049.1"/>
    <property type="molecule type" value="Genomic_DNA"/>
</dbReference>
<accession>A0A9N7YAB0</accession>
<sequence length="99" mass="10797">MPAAGELRCVDAAIESVLEDIDSAFILKEEHRTWSQAQKIDSTPKRSLHGAGQPGRSAALQPPAASSFSAPPTTARCPHYCQQIYDIHEQCFAAGLHFY</sequence>
<name>A0A9N7YAB0_PLEPL</name>
<evidence type="ECO:0000256" key="1">
    <source>
        <dbReference type="SAM" id="MobiDB-lite"/>
    </source>
</evidence>
<comment type="caution">
    <text evidence="2">The sequence shown here is derived from an EMBL/GenBank/DDBJ whole genome shotgun (WGS) entry which is preliminary data.</text>
</comment>
<organism evidence="2 3">
    <name type="scientific">Pleuronectes platessa</name>
    <name type="common">European plaice</name>
    <dbReference type="NCBI Taxonomy" id="8262"/>
    <lineage>
        <taxon>Eukaryota</taxon>
        <taxon>Metazoa</taxon>
        <taxon>Chordata</taxon>
        <taxon>Craniata</taxon>
        <taxon>Vertebrata</taxon>
        <taxon>Euteleostomi</taxon>
        <taxon>Actinopterygii</taxon>
        <taxon>Neopterygii</taxon>
        <taxon>Teleostei</taxon>
        <taxon>Neoteleostei</taxon>
        <taxon>Acanthomorphata</taxon>
        <taxon>Carangaria</taxon>
        <taxon>Pleuronectiformes</taxon>
        <taxon>Pleuronectoidei</taxon>
        <taxon>Pleuronectidae</taxon>
        <taxon>Pleuronectes</taxon>
    </lineage>
</organism>
<proteinExistence type="predicted"/>
<keyword evidence="3" id="KW-1185">Reference proteome</keyword>
<feature type="region of interest" description="Disordered" evidence="1">
    <location>
        <begin position="35"/>
        <end position="72"/>
    </location>
</feature>
<evidence type="ECO:0000313" key="3">
    <source>
        <dbReference type="Proteomes" id="UP001153269"/>
    </source>
</evidence>